<name>A0A6L3YDS3_9HYPH</name>
<dbReference type="AlphaFoldDB" id="A0A6L3YDS3"/>
<protein>
    <submittedName>
        <fullName evidence="4">Transglycosylase SLT domain-containing protein</fullName>
    </submittedName>
</protein>
<evidence type="ECO:0000313" key="5">
    <source>
        <dbReference type="Proteomes" id="UP000481643"/>
    </source>
</evidence>
<evidence type="ECO:0000256" key="1">
    <source>
        <dbReference type="ARBA" id="ARBA00009387"/>
    </source>
</evidence>
<comment type="caution">
    <text evidence="4">The sequence shown here is derived from an EMBL/GenBank/DDBJ whole genome shotgun (WGS) entry which is preliminary data.</text>
</comment>
<reference evidence="4 5" key="1">
    <citation type="submission" date="2019-09" db="EMBL/GenBank/DDBJ databases">
        <title>Taxonomic organization of the family Brucellaceae based on a phylogenomic approach.</title>
        <authorList>
            <person name="Leclercq S."/>
            <person name="Cloeckaert A."/>
            <person name="Zygmunt M.S."/>
        </authorList>
    </citation>
    <scope>NUCLEOTIDE SEQUENCE [LARGE SCALE GENOMIC DNA]</scope>
    <source>
        <strain evidence="4 5">WS1830</strain>
    </source>
</reference>
<feature type="domain" description="Transglycosylase SLT" evidence="3">
    <location>
        <begin position="127"/>
        <end position="220"/>
    </location>
</feature>
<dbReference type="SUPFAM" id="SSF53955">
    <property type="entry name" value="Lysozyme-like"/>
    <property type="match status" value="1"/>
</dbReference>
<dbReference type="InterPro" id="IPR008258">
    <property type="entry name" value="Transglycosylase_SLT_dom_1"/>
</dbReference>
<sequence>MRPTHESVQGFGRFTGKSPRLGYLTFVDGRASMKTLLKPILLTLVTTAGFTACNQPFALAQIAVRDDANLDKKKDDEKNSAKSSESKSEETKSRKSVVCTYTNKYRGEMFRRSPQEALTRDAENVKLIRYYARKYGVSESLALSVAYQESRFDSCAGSHTGVKGVMQLTQKTGNSMGFDRDINEQNIEGGVKYLAMGANKCGETNYTCLASWYNGSNAAEQKSWAGGVGRWHNYMNSYVSSGKAPAAAPPAISITTTSGAGGKAQTGALGTVSTAARNLDASNEKIRTNSSMIEGMYNSIGEVTEYKDAWELNSSARSMNGSVTNQYINQAADFTALLGQFLTLRNVGASQSAKTVSMPKSGTPNPFSCDPKVLERLNIDRSKWLPCALSNENSPKDDISETMQPDLSGANRALDALQQ</sequence>
<proteinExistence type="inferred from homology"/>
<dbReference type="Proteomes" id="UP000481643">
    <property type="component" value="Unassembled WGS sequence"/>
</dbReference>
<evidence type="ECO:0000259" key="3">
    <source>
        <dbReference type="Pfam" id="PF01464"/>
    </source>
</evidence>
<gene>
    <name evidence="4" type="ORF">F9L08_19930</name>
</gene>
<evidence type="ECO:0000256" key="2">
    <source>
        <dbReference type="SAM" id="MobiDB-lite"/>
    </source>
</evidence>
<feature type="region of interest" description="Disordered" evidence="2">
    <location>
        <begin position="70"/>
        <end position="93"/>
    </location>
</feature>
<dbReference type="Pfam" id="PF01464">
    <property type="entry name" value="SLT"/>
    <property type="match status" value="1"/>
</dbReference>
<dbReference type="Gene3D" id="1.10.530.10">
    <property type="match status" value="1"/>
</dbReference>
<feature type="region of interest" description="Disordered" evidence="2">
    <location>
        <begin position="389"/>
        <end position="419"/>
    </location>
</feature>
<dbReference type="EMBL" id="WBVX01000024">
    <property type="protein sequence ID" value="KAB2681170.1"/>
    <property type="molecule type" value="Genomic_DNA"/>
</dbReference>
<comment type="similarity">
    <text evidence="1">Belongs to the virb1 family.</text>
</comment>
<dbReference type="InterPro" id="IPR023346">
    <property type="entry name" value="Lysozyme-like_dom_sf"/>
</dbReference>
<organism evidence="4 5">
    <name type="scientific">Brucella tritici</name>
    <dbReference type="NCBI Taxonomy" id="94626"/>
    <lineage>
        <taxon>Bacteria</taxon>
        <taxon>Pseudomonadati</taxon>
        <taxon>Pseudomonadota</taxon>
        <taxon>Alphaproteobacteria</taxon>
        <taxon>Hyphomicrobiales</taxon>
        <taxon>Brucellaceae</taxon>
        <taxon>Brucella/Ochrobactrum group</taxon>
        <taxon>Brucella</taxon>
    </lineage>
</organism>
<accession>A0A6L3YDS3</accession>
<evidence type="ECO:0000313" key="4">
    <source>
        <dbReference type="EMBL" id="KAB2681170.1"/>
    </source>
</evidence>